<organism evidence="2 3">
    <name type="scientific">Segatella maculosa OT 289</name>
    <dbReference type="NCBI Taxonomy" id="999422"/>
    <lineage>
        <taxon>Bacteria</taxon>
        <taxon>Pseudomonadati</taxon>
        <taxon>Bacteroidota</taxon>
        <taxon>Bacteroidia</taxon>
        <taxon>Bacteroidales</taxon>
        <taxon>Prevotellaceae</taxon>
        <taxon>Segatella</taxon>
    </lineage>
</organism>
<dbReference type="SUPFAM" id="SSF56281">
    <property type="entry name" value="Metallo-hydrolase/oxidoreductase"/>
    <property type="match status" value="1"/>
</dbReference>
<dbReference type="PANTHER" id="PTHR42663:SF6">
    <property type="entry name" value="HYDROLASE C777.06C-RELATED"/>
    <property type="match status" value="1"/>
</dbReference>
<dbReference type="AlphaFoldDB" id="H1HLZ7"/>
<dbReference type="PANTHER" id="PTHR42663">
    <property type="entry name" value="HYDROLASE C777.06C-RELATED-RELATED"/>
    <property type="match status" value="1"/>
</dbReference>
<dbReference type="CDD" id="cd16279">
    <property type="entry name" value="metallo-hydrolase-like_MBL-fold"/>
    <property type="match status" value="1"/>
</dbReference>
<feature type="domain" description="Metallo-beta-lactamase" evidence="1">
    <location>
        <begin position="34"/>
        <end position="228"/>
    </location>
</feature>
<dbReference type="EMBL" id="AGEK01000021">
    <property type="protein sequence ID" value="EHO71335.1"/>
    <property type="molecule type" value="Genomic_DNA"/>
</dbReference>
<dbReference type="OrthoDB" id="9781189at2"/>
<protein>
    <recommendedName>
        <fullName evidence="1">Metallo-beta-lactamase domain-containing protein</fullName>
    </recommendedName>
</protein>
<dbReference type="InterPro" id="IPR036866">
    <property type="entry name" value="RibonucZ/Hydroxyglut_hydro"/>
</dbReference>
<dbReference type="PATRIC" id="fig|999422.3.peg.1229"/>
<keyword evidence="3" id="KW-1185">Reference proteome</keyword>
<sequence length="255" mass="28544">MKVVLLGTGTSQGVPVLGCDCKVCKSSNLHDQRLRSSALIETASTRVLIDCGPDFRTQMLKQPFRKIDAVLLTHIHYDHVGGIDDLRPYCKFGDINLYADASVVQGLRHNMPYCFPTEGILYPGVPRLNLHEIEAHKPISIGDMDIIPVKVMHGQLPILGFRIGKLAYITDMKYMGETEYPYLNGVEVLVVNALRWKREHHSHQLIGDAIAFSKRIGAKCTYLIHMTHEIGLHTDANRLLPEGVKFGYDGEIITV</sequence>
<accession>H1HLZ7</accession>
<dbReference type="SMART" id="SM00849">
    <property type="entry name" value="Lactamase_B"/>
    <property type="match status" value="1"/>
</dbReference>
<dbReference type="RefSeq" id="WP_008565091.1">
    <property type="nucleotide sequence ID" value="NZ_JH594502.1"/>
</dbReference>
<evidence type="ECO:0000313" key="2">
    <source>
        <dbReference type="EMBL" id="EHO71335.1"/>
    </source>
</evidence>
<reference evidence="2 3" key="1">
    <citation type="submission" date="2011-12" db="EMBL/GenBank/DDBJ databases">
        <title>The Genome Sequence of Prevotella maculosa OT 289.</title>
        <authorList>
            <consortium name="The Broad Institute Genome Sequencing Platform"/>
            <person name="Earl A."/>
            <person name="Ward D."/>
            <person name="Feldgarden M."/>
            <person name="Gevers D."/>
            <person name="Izard J."/>
            <person name="Blanton J.M."/>
            <person name="Mathney J."/>
            <person name="Tanner A.C."/>
            <person name="Dewhirst F.E."/>
            <person name="Young S.K."/>
            <person name="Zeng Q."/>
            <person name="Gargeya S."/>
            <person name="Fitzgerald M."/>
            <person name="Haas B."/>
            <person name="Abouelleil A."/>
            <person name="Alvarado L."/>
            <person name="Arachchi H.M."/>
            <person name="Berlin A."/>
            <person name="Chapman S.B."/>
            <person name="Gearin G."/>
            <person name="Goldberg J."/>
            <person name="Griggs A."/>
            <person name="Gujja S."/>
            <person name="Hansen M."/>
            <person name="Heiman D."/>
            <person name="Howarth C."/>
            <person name="Larimer J."/>
            <person name="Lui A."/>
            <person name="MacDonald P.J.P."/>
            <person name="McCowen C."/>
            <person name="Montmayeur A."/>
            <person name="Murphy C."/>
            <person name="Neiman D."/>
            <person name="Pearson M."/>
            <person name="Priest M."/>
            <person name="Roberts A."/>
            <person name="Saif S."/>
            <person name="Shea T."/>
            <person name="Sisk P."/>
            <person name="Stolte C."/>
            <person name="Sykes S."/>
            <person name="Wortman J."/>
            <person name="Nusbaum C."/>
            <person name="Birren B."/>
        </authorList>
    </citation>
    <scope>NUCLEOTIDE SEQUENCE [LARGE SCALE GENOMIC DNA]</scope>
    <source>
        <strain evidence="2 3">OT 289</strain>
    </source>
</reference>
<evidence type="ECO:0000259" key="1">
    <source>
        <dbReference type="SMART" id="SM00849"/>
    </source>
</evidence>
<proteinExistence type="predicted"/>
<comment type="caution">
    <text evidence="2">The sequence shown here is derived from an EMBL/GenBank/DDBJ whole genome shotgun (WGS) entry which is preliminary data.</text>
</comment>
<gene>
    <name evidence="2" type="ORF">HMPREF9944_01191</name>
</gene>
<dbReference type="Proteomes" id="UP000003167">
    <property type="component" value="Unassembled WGS sequence"/>
</dbReference>
<name>H1HLZ7_9BACT</name>
<evidence type="ECO:0000313" key="3">
    <source>
        <dbReference type="Proteomes" id="UP000003167"/>
    </source>
</evidence>
<dbReference type="STRING" id="999422.HMPREF9944_01191"/>
<dbReference type="Pfam" id="PF12706">
    <property type="entry name" value="Lactamase_B_2"/>
    <property type="match status" value="1"/>
</dbReference>
<dbReference type="Gene3D" id="3.60.15.10">
    <property type="entry name" value="Ribonuclease Z/Hydroxyacylglutathione hydrolase-like"/>
    <property type="match status" value="1"/>
</dbReference>
<dbReference type="InterPro" id="IPR001279">
    <property type="entry name" value="Metallo-B-lactamas"/>
</dbReference>
<dbReference type="HOGENOM" id="CLU_044538_2_1_10"/>